<dbReference type="AlphaFoldDB" id="A0A9P6HQT6"/>
<dbReference type="Proteomes" id="UP000736335">
    <property type="component" value="Unassembled WGS sequence"/>
</dbReference>
<evidence type="ECO:0000256" key="1">
    <source>
        <dbReference type="SAM" id="MobiDB-lite"/>
    </source>
</evidence>
<feature type="compositionally biased region" description="Basic and acidic residues" evidence="1">
    <location>
        <begin position="251"/>
        <end position="276"/>
    </location>
</feature>
<feature type="non-terminal residue" evidence="2">
    <location>
        <position position="276"/>
    </location>
</feature>
<organism evidence="2 3">
    <name type="scientific">Thelephora terrestris</name>
    <dbReference type="NCBI Taxonomy" id="56493"/>
    <lineage>
        <taxon>Eukaryota</taxon>
        <taxon>Fungi</taxon>
        <taxon>Dikarya</taxon>
        <taxon>Basidiomycota</taxon>
        <taxon>Agaricomycotina</taxon>
        <taxon>Agaricomycetes</taxon>
        <taxon>Thelephorales</taxon>
        <taxon>Thelephoraceae</taxon>
        <taxon>Thelephora</taxon>
    </lineage>
</organism>
<reference evidence="2" key="2">
    <citation type="submission" date="2020-11" db="EMBL/GenBank/DDBJ databases">
        <authorList>
            <consortium name="DOE Joint Genome Institute"/>
            <person name="Kuo A."/>
            <person name="Miyauchi S."/>
            <person name="Kiss E."/>
            <person name="Drula E."/>
            <person name="Kohler A."/>
            <person name="Sanchez-Garcia M."/>
            <person name="Andreopoulos B."/>
            <person name="Barry K.W."/>
            <person name="Bonito G."/>
            <person name="Buee M."/>
            <person name="Carver A."/>
            <person name="Chen C."/>
            <person name="Cichocki N."/>
            <person name="Clum A."/>
            <person name="Culley D."/>
            <person name="Crous P.W."/>
            <person name="Fauchery L."/>
            <person name="Girlanda M."/>
            <person name="Hayes R."/>
            <person name="Keri Z."/>
            <person name="Labutti K."/>
            <person name="Lipzen A."/>
            <person name="Lombard V."/>
            <person name="Magnuson J."/>
            <person name="Maillard F."/>
            <person name="Morin E."/>
            <person name="Murat C."/>
            <person name="Nolan M."/>
            <person name="Ohm R."/>
            <person name="Pangilinan J."/>
            <person name="Pereira M."/>
            <person name="Perotto S."/>
            <person name="Peter M."/>
            <person name="Riley R."/>
            <person name="Sitrit Y."/>
            <person name="Stielow B."/>
            <person name="Szollosi G."/>
            <person name="Zifcakova L."/>
            <person name="Stursova M."/>
            <person name="Spatafora J.W."/>
            <person name="Tedersoo L."/>
            <person name="Vaario L.-M."/>
            <person name="Yamada A."/>
            <person name="Yan M."/>
            <person name="Wang P."/>
            <person name="Xu J."/>
            <person name="Bruns T."/>
            <person name="Baldrian P."/>
            <person name="Vilgalys R."/>
            <person name="Henrissat B."/>
            <person name="Grigoriev I.V."/>
            <person name="Hibbett D."/>
            <person name="Nagy L.G."/>
            <person name="Martin F.M."/>
        </authorList>
    </citation>
    <scope>NUCLEOTIDE SEQUENCE</scope>
    <source>
        <strain evidence="2">UH-Tt-Lm1</strain>
    </source>
</reference>
<accession>A0A9P6HQT6</accession>
<feature type="compositionally biased region" description="Basic and acidic residues" evidence="1">
    <location>
        <begin position="228"/>
        <end position="240"/>
    </location>
</feature>
<evidence type="ECO:0000313" key="2">
    <source>
        <dbReference type="EMBL" id="KAF9792207.1"/>
    </source>
</evidence>
<protein>
    <submittedName>
        <fullName evidence="2">Uncharacterized protein</fullName>
    </submittedName>
</protein>
<proteinExistence type="predicted"/>
<feature type="region of interest" description="Disordered" evidence="1">
    <location>
        <begin position="228"/>
        <end position="276"/>
    </location>
</feature>
<dbReference type="EMBL" id="WIUZ02000001">
    <property type="protein sequence ID" value="KAF9792207.1"/>
    <property type="molecule type" value="Genomic_DNA"/>
</dbReference>
<reference evidence="2" key="1">
    <citation type="journal article" date="2020" name="Nat. Commun.">
        <title>Large-scale genome sequencing of mycorrhizal fungi provides insights into the early evolution of symbiotic traits.</title>
        <authorList>
            <person name="Miyauchi S."/>
            <person name="Kiss E."/>
            <person name="Kuo A."/>
            <person name="Drula E."/>
            <person name="Kohler A."/>
            <person name="Sanchez-Garcia M."/>
            <person name="Morin E."/>
            <person name="Andreopoulos B."/>
            <person name="Barry K.W."/>
            <person name="Bonito G."/>
            <person name="Buee M."/>
            <person name="Carver A."/>
            <person name="Chen C."/>
            <person name="Cichocki N."/>
            <person name="Clum A."/>
            <person name="Culley D."/>
            <person name="Crous P.W."/>
            <person name="Fauchery L."/>
            <person name="Girlanda M."/>
            <person name="Hayes R.D."/>
            <person name="Keri Z."/>
            <person name="LaButti K."/>
            <person name="Lipzen A."/>
            <person name="Lombard V."/>
            <person name="Magnuson J."/>
            <person name="Maillard F."/>
            <person name="Murat C."/>
            <person name="Nolan M."/>
            <person name="Ohm R.A."/>
            <person name="Pangilinan J."/>
            <person name="Pereira M.F."/>
            <person name="Perotto S."/>
            <person name="Peter M."/>
            <person name="Pfister S."/>
            <person name="Riley R."/>
            <person name="Sitrit Y."/>
            <person name="Stielow J.B."/>
            <person name="Szollosi G."/>
            <person name="Zifcakova L."/>
            <person name="Stursova M."/>
            <person name="Spatafora J.W."/>
            <person name="Tedersoo L."/>
            <person name="Vaario L.M."/>
            <person name="Yamada A."/>
            <person name="Yan M."/>
            <person name="Wang P."/>
            <person name="Xu J."/>
            <person name="Bruns T."/>
            <person name="Baldrian P."/>
            <person name="Vilgalys R."/>
            <person name="Dunand C."/>
            <person name="Henrissat B."/>
            <person name="Grigoriev I.V."/>
            <person name="Hibbett D."/>
            <person name="Nagy L.G."/>
            <person name="Martin F.M."/>
        </authorList>
    </citation>
    <scope>NUCLEOTIDE SEQUENCE</scope>
    <source>
        <strain evidence="2">UH-Tt-Lm1</strain>
    </source>
</reference>
<sequence>MQKRAGGPGMTGEEESRYVSRLARSIESTGAPDKVALGCFERYPNLTRHDSTISKYSEAMEWPREYGLMNYLPYMIIPFFLFTRSRPKMDWENYTKTKAHEEIYKSSSKCLRSACAREVGCFRHLLNEQILQLELSPYINRILSPPLRPVDSPIIKTEERAVLNRLVDSMIALDLRFGVPVDVFLTYDGKRSSDIAISRYAVRQLVKYELDARASRRQADGALAADTLKNEHRLREEHTEGGSSSGVPDSGNKKQSESREEGGHRGCSELPASRDR</sequence>
<name>A0A9P6HQT6_9AGAM</name>
<keyword evidence="3" id="KW-1185">Reference proteome</keyword>
<gene>
    <name evidence="2" type="ORF">BJ322DRAFT_1027770</name>
</gene>
<dbReference type="OrthoDB" id="2195431at2759"/>
<comment type="caution">
    <text evidence="2">The sequence shown here is derived from an EMBL/GenBank/DDBJ whole genome shotgun (WGS) entry which is preliminary data.</text>
</comment>
<evidence type="ECO:0000313" key="3">
    <source>
        <dbReference type="Proteomes" id="UP000736335"/>
    </source>
</evidence>